<dbReference type="EMBL" id="JBBNAG010000008">
    <property type="protein sequence ID" value="KAK9113185.1"/>
    <property type="molecule type" value="Genomic_DNA"/>
</dbReference>
<evidence type="ECO:0000256" key="1">
    <source>
        <dbReference type="ARBA" id="ARBA00004141"/>
    </source>
</evidence>
<feature type="transmembrane region" description="Helical" evidence="6">
    <location>
        <begin position="350"/>
        <end position="372"/>
    </location>
</feature>
<dbReference type="PANTHER" id="PTHR16201">
    <property type="entry name" value="SEVEN TRANSMEMBRANE PROTEIN 1-RELATED"/>
    <property type="match status" value="1"/>
</dbReference>
<keyword evidence="3 6" id="KW-1133">Transmembrane helix</keyword>
<dbReference type="GO" id="GO:0098852">
    <property type="term" value="C:lytic vacuole membrane"/>
    <property type="evidence" value="ECO:0007669"/>
    <property type="project" value="UniProtKB-ARBA"/>
</dbReference>
<dbReference type="GO" id="GO:0015174">
    <property type="term" value="F:basic amino acid transmembrane transporter activity"/>
    <property type="evidence" value="ECO:0007669"/>
    <property type="project" value="UniProtKB-ARBA"/>
</dbReference>
<dbReference type="Gene3D" id="1.20.1280.290">
    <property type="match status" value="2"/>
</dbReference>
<evidence type="ECO:0008006" key="9">
    <source>
        <dbReference type="Google" id="ProtNLM"/>
    </source>
</evidence>
<protein>
    <recommendedName>
        <fullName evidence="9">Vacuolar amino acid transporter YPQ1</fullName>
    </recommendedName>
</protein>
<evidence type="ECO:0000256" key="5">
    <source>
        <dbReference type="SAM" id="MobiDB-lite"/>
    </source>
</evidence>
<feature type="region of interest" description="Disordered" evidence="5">
    <location>
        <begin position="185"/>
        <end position="231"/>
    </location>
</feature>
<accession>A0AAP0NPK6</accession>
<keyword evidence="8" id="KW-1185">Reference proteome</keyword>
<feature type="transmembrane region" description="Helical" evidence="6">
    <location>
        <begin position="320"/>
        <end position="338"/>
    </location>
</feature>
<feature type="transmembrane region" description="Helical" evidence="6">
    <location>
        <begin position="103"/>
        <end position="126"/>
    </location>
</feature>
<comment type="caution">
    <text evidence="7">The sequence shown here is derived from an EMBL/GenBank/DDBJ whole genome shotgun (WGS) entry which is preliminary data.</text>
</comment>
<feature type="transmembrane region" description="Helical" evidence="6">
    <location>
        <begin position="75"/>
        <end position="97"/>
    </location>
</feature>
<evidence type="ECO:0000256" key="6">
    <source>
        <dbReference type="SAM" id="Phobius"/>
    </source>
</evidence>
<feature type="region of interest" description="Disordered" evidence="5">
    <location>
        <begin position="140"/>
        <end position="161"/>
    </location>
</feature>
<evidence type="ECO:0000313" key="8">
    <source>
        <dbReference type="Proteomes" id="UP001419268"/>
    </source>
</evidence>
<feature type="compositionally biased region" description="Low complexity" evidence="5">
    <location>
        <begin position="150"/>
        <end position="161"/>
    </location>
</feature>
<gene>
    <name evidence="7" type="ORF">Scep_020704</name>
</gene>
<dbReference type="Pfam" id="PF04193">
    <property type="entry name" value="PQ-loop"/>
    <property type="match status" value="2"/>
</dbReference>
<dbReference type="Proteomes" id="UP001419268">
    <property type="component" value="Unassembled WGS sequence"/>
</dbReference>
<feature type="transmembrane region" description="Helical" evidence="6">
    <location>
        <begin position="279"/>
        <end position="299"/>
    </location>
</feature>
<dbReference type="SMART" id="SM00679">
    <property type="entry name" value="CTNS"/>
    <property type="match status" value="2"/>
</dbReference>
<dbReference type="PANTHER" id="PTHR16201:SF45">
    <property type="entry name" value="PQ-LOOP REPEAT FAMILY PROTEIN _ TRANSMEMBRANE FAMILY PROTEIN"/>
    <property type="match status" value="1"/>
</dbReference>
<sequence>MLGNKMVMNQSYKYCSVEHKPCIGWVETYFHDCLCNLKDQISFTCGFISLICWAVAEIPQIFTNFINKSGHGVSLSFLLAWVLGDIFNLVGCILEPATLPTQYYTALLYTVSTIVLVLQCVYYDYICRWWKQRKNKQSHYDDEDAKKPLNSTNSSSDTNTTISSSIFIPSRASSRDLYYTSARSLASSGTPPMGSYLRPARSGPSALQDINSSSDDEDVHNTTISVPSQKPKRISRSVGYGTFFATCAALPVQNKAAIMERQMGFSGRRLLMLNNGGSGGHHGVLGIWLGWMMAAIYMGGRIPQIWLNIKRGSVEGLNPLMFIFALIANVTYVASILVRSTDWKKINPNMPWLLDAIVCVVLDLFIILQYVYYRLKERRTRNCAQDCKNTTDHYNEKVEK</sequence>
<comment type="subcellular location">
    <subcellularLocation>
        <location evidence="1">Membrane</location>
        <topology evidence="1">Multi-pass membrane protein</topology>
    </subcellularLocation>
</comment>
<feature type="transmembrane region" description="Helical" evidence="6">
    <location>
        <begin position="238"/>
        <end position="259"/>
    </location>
</feature>
<keyword evidence="2 6" id="KW-0812">Transmembrane</keyword>
<evidence type="ECO:0000256" key="4">
    <source>
        <dbReference type="ARBA" id="ARBA00023136"/>
    </source>
</evidence>
<evidence type="ECO:0000256" key="2">
    <source>
        <dbReference type="ARBA" id="ARBA00022692"/>
    </source>
</evidence>
<dbReference type="FunFam" id="1.20.1280.290:FF:000012">
    <property type="entry name" value="Vacuolar membrane PQ loop repeat protein"/>
    <property type="match status" value="1"/>
</dbReference>
<keyword evidence="4 6" id="KW-0472">Membrane</keyword>
<dbReference type="InterPro" id="IPR051415">
    <property type="entry name" value="LAAT-1"/>
</dbReference>
<name>A0AAP0NPK6_9MAGN</name>
<reference evidence="7 8" key="1">
    <citation type="submission" date="2024-01" db="EMBL/GenBank/DDBJ databases">
        <title>Genome assemblies of Stephania.</title>
        <authorList>
            <person name="Yang L."/>
        </authorList>
    </citation>
    <scope>NUCLEOTIDE SEQUENCE [LARGE SCALE GENOMIC DNA]</scope>
    <source>
        <strain evidence="7">JXDWG</strain>
        <tissue evidence="7">Leaf</tissue>
    </source>
</reference>
<dbReference type="FunFam" id="1.20.1280.290:FF:000009">
    <property type="entry name" value="PQ loop repeat family protein"/>
    <property type="match status" value="1"/>
</dbReference>
<dbReference type="AlphaFoldDB" id="A0AAP0NPK6"/>
<evidence type="ECO:0000313" key="7">
    <source>
        <dbReference type="EMBL" id="KAK9113185.1"/>
    </source>
</evidence>
<proteinExistence type="predicted"/>
<organism evidence="7 8">
    <name type="scientific">Stephania cephalantha</name>
    <dbReference type="NCBI Taxonomy" id="152367"/>
    <lineage>
        <taxon>Eukaryota</taxon>
        <taxon>Viridiplantae</taxon>
        <taxon>Streptophyta</taxon>
        <taxon>Embryophyta</taxon>
        <taxon>Tracheophyta</taxon>
        <taxon>Spermatophyta</taxon>
        <taxon>Magnoliopsida</taxon>
        <taxon>Ranunculales</taxon>
        <taxon>Menispermaceae</taxon>
        <taxon>Menispermoideae</taxon>
        <taxon>Cissampelideae</taxon>
        <taxon>Stephania</taxon>
    </lineage>
</organism>
<evidence type="ECO:0000256" key="3">
    <source>
        <dbReference type="ARBA" id="ARBA00022989"/>
    </source>
</evidence>
<dbReference type="InterPro" id="IPR006603">
    <property type="entry name" value="PQ-loop_rpt"/>
</dbReference>